<sequence>MILSDLGTQFTANIFKQITSMAGIALHHTTSRNPKANGQSERINTSLKTNILSLTDHKFDFGFAIVVYKSFYNSIKHSSHDFTPDIVHFGRNLSLIFDTITSPIEAPLLTEEEYTNTLLSSL</sequence>
<dbReference type="InterPro" id="IPR050951">
    <property type="entry name" value="Retrovirus_Pol_polyprotein"/>
</dbReference>
<dbReference type="PANTHER" id="PTHR37984">
    <property type="entry name" value="PROTEIN CBG26694"/>
    <property type="match status" value="1"/>
</dbReference>
<dbReference type="OrthoDB" id="6426971at2759"/>
<keyword evidence="3" id="KW-1185">Reference proteome</keyword>
<dbReference type="Gene3D" id="3.30.420.10">
    <property type="entry name" value="Ribonuclease H-like superfamily/Ribonuclease H"/>
    <property type="match status" value="1"/>
</dbReference>
<evidence type="ECO:0000313" key="3">
    <source>
        <dbReference type="Proteomes" id="UP000887013"/>
    </source>
</evidence>
<dbReference type="InterPro" id="IPR012337">
    <property type="entry name" value="RNaseH-like_sf"/>
</dbReference>
<dbReference type="PANTHER" id="PTHR37984:SF5">
    <property type="entry name" value="PROTEIN NYNRIN-LIKE"/>
    <property type="match status" value="1"/>
</dbReference>
<gene>
    <name evidence="2" type="ORF">NPIL_559041</name>
</gene>
<accession>A0A8X6TFH2</accession>
<dbReference type="InterPro" id="IPR001584">
    <property type="entry name" value="Integrase_cat-core"/>
</dbReference>
<organism evidence="2 3">
    <name type="scientific">Nephila pilipes</name>
    <name type="common">Giant wood spider</name>
    <name type="synonym">Nephila maculata</name>
    <dbReference type="NCBI Taxonomy" id="299642"/>
    <lineage>
        <taxon>Eukaryota</taxon>
        <taxon>Metazoa</taxon>
        <taxon>Ecdysozoa</taxon>
        <taxon>Arthropoda</taxon>
        <taxon>Chelicerata</taxon>
        <taxon>Arachnida</taxon>
        <taxon>Araneae</taxon>
        <taxon>Araneomorphae</taxon>
        <taxon>Entelegynae</taxon>
        <taxon>Araneoidea</taxon>
        <taxon>Nephilidae</taxon>
        <taxon>Nephila</taxon>
    </lineage>
</organism>
<evidence type="ECO:0000259" key="1">
    <source>
        <dbReference type="PROSITE" id="PS50994"/>
    </source>
</evidence>
<dbReference type="GO" id="GO:0015074">
    <property type="term" value="P:DNA integration"/>
    <property type="evidence" value="ECO:0007669"/>
    <property type="project" value="InterPro"/>
</dbReference>
<comment type="caution">
    <text evidence="2">The sequence shown here is derived from an EMBL/GenBank/DDBJ whole genome shotgun (WGS) entry which is preliminary data.</text>
</comment>
<evidence type="ECO:0000313" key="2">
    <source>
        <dbReference type="EMBL" id="GFT03565.1"/>
    </source>
</evidence>
<dbReference type="InterPro" id="IPR036397">
    <property type="entry name" value="RNaseH_sf"/>
</dbReference>
<feature type="domain" description="Integrase catalytic" evidence="1">
    <location>
        <begin position="1"/>
        <end position="92"/>
    </location>
</feature>
<dbReference type="SUPFAM" id="SSF53098">
    <property type="entry name" value="Ribonuclease H-like"/>
    <property type="match status" value="1"/>
</dbReference>
<proteinExistence type="predicted"/>
<protein>
    <submittedName>
        <fullName evidence="2">Putative tick transposon</fullName>
    </submittedName>
</protein>
<dbReference type="EMBL" id="BMAW01102280">
    <property type="protein sequence ID" value="GFT03565.1"/>
    <property type="molecule type" value="Genomic_DNA"/>
</dbReference>
<dbReference type="AlphaFoldDB" id="A0A8X6TFH2"/>
<dbReference type="Proteomes" id="UP000887013">
    <property type="component" value="Unassembled WGS sequence"/>
</dbReference>
<name>A0A8X6TFH2_NEPPI</name>
<dbReference type="GO" id="GO:0003676">
    <property type="term" value="F:nucleic acid binding"/>
    <property type="evidence" value="ECO:0007669"/>
    <property type="project" value="InterPro"/>
</dbReference>
<dbReference type="PROSITE" id="PS50994">
    <property type="entry name" value="INTEGRASE"/>
    <property type="match status" value="1"/>
</dbReference>
<reference evidence="2" key="1">
    <citation type="submission" date="2020-08" db="EMBL/GenBank/DDBJ databases">
        <title>Multicomponent nature underlies the extraordinary mechanical properties of spider dragline silk.</title>
        <authorList>
            <person name="Kono N."/>
            <person name="Nakamura H."/>
            <person name="Mori M."/>
            <person name="Yoshida Y."/>
            <person name="Ohtoshi R."/>
            <person name="Malay A.D."/>
            <person name="Moran D.A.P."/>
            <person name="Tomita M."/>
            <person name="Numata K."/>
            <person name="Arakawa K."/>
        </authorList>
    </citation>
    <scope>NUCLEOTIDE SEQUENCE</scope>
</reference>